<dbReference type="PANTHER" id="PTHR17204:SF5">
    <property type="entry name" value="PRE-MRNA-PROCESSING FACTOR 39"/>
    <property type="match status" value="1"/>
</dbReference>
<feature type="region of interest" description="Disordered" evidence="7">
    <location>
        <begin position="1041"/>
        <end position="1068"/>
    </location>
</feature>
<name>A0ABQ8GPI2_9PEZI</name>
<comment type="similarity">
    <text evidence="6">Belongs to the PRP39 family.</text>
</comment>
<dbReference type="Pfam" id="PF23241">
    <property type="entry name" value="HAT_PRP39_C"/>
    <property type="match status" value="1"/>
</dbReference>
<dbReference type="Pfam" id="PF23240">
    <property type="entry name" value="HAT_PRP39_N"/>
    <property type="match status" value="1"/>
</dbReference>
<accession>A0ABQ8GPI2</accession>
<comment type="subcellular location">
    <subcellularLocation>
        <location evidence="1">Nucleus</location>
    </subcellularLocation>
</comment>
<evidence type="ECO:0000256" key="6">
    <source>
        <dbReference type="ARBA" id="ARBA00038019"/>
    </source>
</evidence>
<keyword evidence="2" id="KW-0507">mRNA processing</keyword>
<evidence type="ECO:0000256" key="4">
    <source>
        <dbReference type="ARBA" id="ARBA00023187"/>
    </source>
</evidence>
<feature type="compositionally biased region" description="Basic and acidic residues" evidence="7">
    <location>
        <begin position="1051"/>
        <end position="1068"/>
    </location>
</feature>
<dbReference type="SMART" id="SM00386">
    <property type="entry name" value="HAT"/>
    <property type="match status" value="7"/>
</dbReference>
<feature type="region of interest" description="Disordered" evidence="7">
    <location>
        <begin position="249"/>
        <end position="311"/>
    </location>
</feature>
<dbReference type="Proteomes" id="UP000774617">
    <property type="component" value="Unassembled WGS sequence"/>
</dbReference>
<proteinExistence type="inferred from homology"/>
<keyword evidence="4" id="KW-0508">mRNA splicing</keyword>
<keyword evidence="9" id="KW-1185">Reference proteome</keyword>
<dbReference type="Gene3D" id="1.25.40.10">
    <property type="entry name" value="Tetratricopeptide repeat domain"/>
    <property type="match status" value="2"/>
</dbReference>
<dbReference type="InterPro" id="IPR003107">
    <property type="entry name" value="HAT"/>
</dbReference>
<comment type="caution">
    <text evidence="8">The sequence shown here is derived from an EMBL/GenBank/DDBJ whole genome shotgun (WGS) entry which is preliminary data.</text>
</comment>
<evidence type="ECO:0000313" key="8">
    <source>
        <dbReference type="EMBL" id="KAH7062087.1"/>
    </source>
</evidence>
<evidence type="ECO:0000256" key="3">
    <source>
        <dbReference type="ARBA" id="ARBA00022737"/>
    </source>
</evidence>
<evidence type="ECO:0000256" key="5">
    <source>
        <dbReference type="ARBA" id="ARBA00023242"/>
    </source>
</evidence>
<dbReference type="SUPFAM" id="SSF48452">
    <property type="entry name" value="TPR-like"/>
    <property type="match status" value="1"/>
</dbReference>
<dbReference type="PANTHER" id="PTHR17204">
    <property type="entry name" value="PRE-MRNA PROCESSING PROTEIN PRP39-RELATED"/>
    <property type="match status" value="1"/>
</dbReference>
<keyword evidence="3" id="KW-0677">Repeat</keyword>
<evidence type="ECO:0000256" key="1">
    <source>
        <dbReference type="ARBA" id="ARBA00004123"/>
    </source>
</evidence>
<evidence type="ECO:0000256" key="2">
    <source>
        <dbReference type="ARBA" id="ARBA00022664"/>
    </source>
</evidence>
<evidence type="ECO:0008006" key="10">
    <source>
        <dbReference type="Google" id="ProtNLM"/>
    </source>
</evidence>
<dbReference type="InterPro" id="IPR011990">
    <property type="entry name" value="TPR-like_helical_dom_sf"/>
</dbReference>
<evidence type="ECO:0000313" key="9">
    <source>
        <dbReference type="Proteomes" id="UP000774617"/>
    </source>
</evidence>
<dbReference type="EMBL" id="JAGTJR010000003">
    <property type="protein sequence ID" value="KAH7062087.1"/>
    <property type="molecule type" value="Genomic_DNA"/>
</dbReference>
<reference evidence="8 9" key="1">
    <citation type="journal article" date="2021" name="Nat. Commun.">
        <title>Genetic determinants of endophytism in the Arabidopsis root mycobiome.</title>
        <authorList>
            <person name="Mesny F."/>
            <person name="Miyauchi S."/>
            <person name="Thiergart T."/>
            <person name="Pickel B."/>
            <person name="Atanasova L."/>
            <person name="Karlsson M."/>
            <person name="Huettel B."/>
            <person name="Barry K.W."/>
            <person name="Haridas S."/>
            <person name="Chen C."/>
            <person name="Bauer D."/>
            <person name="Andreopoulos W."/>
            <person name="Pangilinan J."/>
            <person name="LaButti K."/>
            <person name="Riley R."/>
            <person name="Lipzen A."/>
            <person name="Clum A."/>
            <person name="Drula E."/>
            <person name="Henrissat B."/>
            <person name="Kohler A."/>
            <person name="Grigoriev I.V."/>
            <person name="Martin F.M."/>
            <person name="Hacquard S."/>
        </authorList>
    </citation>
    <scope>NUCLEOTIDE SEQUENCE [LARGE SCALE GENOMIC DNA]</scope>
    <source>
        <strain evidence="8 9">MPI-SDFR-AT-0080</strain>
    </source>
</reference>
<evidence type="ECO:0000256" key="7">
    <source>
        <dbReference type="SAM" id="MobiDB-lite"/>
    </source>
</evidence>
<protein>
    <recommendedName>
        <fullName evidence="10">RNA-processing protein HAT helix</fullName>
    </recommendedName>
</protein>
<keyword evidence="5" id="KW-0539">Nucleus</keyword>
<dbReference type="InterPro" id="IPR059164">
    <property type="entry name" value="HAT_PRP39_C"/>
</dbReference>
<feature type="compositionally biased region" description="Basic and acidic residues" evidence="7">
    <location>
        <begin position="273"/>
        <end position="299"/>
    </location>
</feature>
<sequence length="1105" mass="123840">MARRLPPFLKRLGIGNTTSHSLSTPPDLIEHSASLHPLLHLRFVMAQASATSTPTPPPFNPVDTSAGDGSFKDEVESPSLSNSNALVRFEFEAGHGQEGTKILMVEWEDDDTTRAHRGDWHISWEGKSTVLPADDQTSSDVNRLYFLLPPGVPVPPTVTLTHRPADASKPAVTWRTNSLPAIFPPELGATARQAGKKGVLHTIWAKRRLQALQKEIEAEARNNVEGIAFVMAMQEKEWIEQNFGVSSRPSISLPKNDHPASPSSPRSPGGGRLMDKLKGLKIGTSEKELSARGGSKDEGPAPAGPLSPESSDVAVSSFAAFKENPAVLAAKPPQAPVPAQPAQDAPRRVAAAAPPPEILAQQQQQAMGMGSLNAFAGGFSAVPVVSETAADEDDREDDLFALPISPRSPDMSKSPFSFAASDTLNFVTKGHGKERELDYGRGVWSARRRIATYTILGTASMSTLLSLPPPHTATSARAPSTTLTSRDCAATLDVLRKRDAMAELNFLDGDEYAELKKLNQEVFDAPDDFEAWEKLVRCSEGLEGGLNRNSSPNSIAATRAIYDRFLARFPLFFGYWKKYADLEFSIAGTEAAEMVYERGVASIASSVDLWANYCGFKVETNHDSDVIRELFERGAACVGLDFLAHPFWDKYLEFEERLESVDRIFAILNRIIAIPMHQYARYFERFRQLAQTRPINELVPEDLQKQFREEISRDPAAGAKTEVEIERDVRARIDAYHLEVFHKTQTETTRRWTYEQEIKRPYFHVTELDEAQLANWDKYLDFEEAEGSFERTQFLYERCLVTCAYEDKFWLRYARWMSRQQGHQEEERNIYMRASCIYVPIARPTVRLHYALFEESAGRVDIAHAIHEAILFNLPGHIESVISWANLAKRQDGVDAAIKIYREQLEAPEVGHYAKGTFVAKWAQLLWKSKGAVDEARQLFQTNAPTYLGVRQFWEEYLKFEMGQPTTEATQKQHLDTIRQVHDTIAHRSKLPQDDIRDLTYEFMIYLMENGDKDAAKELLQLDRVADGTAFTKTEFGYRAGTDQSVGSQGRSRDGDGRRLRETPDESQRPGSLVTILLSLYFLYTRSRVCRSIPDLQQAQRSAAS</sequence>
<organism evidence="8 9">
    <name type="scientific">Macrophomina phaseolina</name>
    <dbReference type="NCBI Taxonomy" id="35725"/>
    <lineage>
        <taxon>Eukaryota</taxon>
        <taxon>Fungi</taxon>
        <taxon>Dikarya</taxon>
        <taxon>Ascomycota</taxon>
        <taxon>Pezizomycotina</taxon>
        <taxon>Dothideomycetes</taxon>
        <taxon>Dothideomycetes incertae sedis</taxon>
        <taxon>Botryosphaeriales</taxon>
        <taxon>Botryosphaeriaceae</taxon>
        <taxon>Macrophomina</taxon>
    </lineage>
</organism>
<feature type="region of interest" description="Disordered" evidence="7">
    <location>
        <begin position="49"/>
        <end position="78"/>
    </location>
</feature>
<gene>
    <name evidence="8" type="ORF">B0J12DRAFT_694677</name>
</gene>